<dbReference type="EMBL" id="UINC01225933">
    <property type="protein sequence ID" value="SVE56198.1"/>
    <property type="molecule type" value="Genomic_DNA"/>
</dbReference>
<organism evidence="2">
    <name type="scientific">marine metagenome</name>
    <dbReference type="NCBI Taxonomy" id="408172"/>
    <lineage>
        <taxon>unclassified sequences</taxon>
        <taxon>metagenomes</taxon>
        <taxon>ecological metagenomes</taxon>
    </lineage>
</organism>
<dbReference type="PROSITE" id="PS51257">
    <property type="entry name" value="PROKAR_LIPOPROTEIN"/>
    <property type="match status" value="1"/>
</dbReference>
<name>A0A383EJE5_9ZZZZ</name>
<accession>A0A383EJE5</accession>
<sequence>MSRSIESVAVLGAGTMGAGIAAASAAAGCDVLLLDTNTDVV</sequence>
<dbReference type="InterPro" id="IPR006176">
    <property type="entry name" value="3-OHacyl-CoA_DH_NAD-bd"/>
</dbReference>
<gene>
    <name evidence="2" type="ORF">METZ01_LOCUS509052</name>
</gene>
<dbReference type="SUPFAM" id="SSF51735">
    <property type="entry name" value="NAD(P)-binding Rossmann-fold domains"/>
    <property type="match status" value="1"/>
</dbReference>
<evidence type="ECO:0000259" key="1">
    <source>
        <dbReference type="Pfam" id="PF02737"/>
    </source>
</evidence>
<dbReference type="AlphaFoldDB" id="A0A383EJE5"/>
<evidence type="ECO:0000313" key="2">
    <source>
        <dbReference type="EMBL" id="SVE56198.1"/>
    </source>
</evidence>
<dbReference type="InterPro" id="IPR036291">
    <property type="entry name" value="NAD(P)-bd_dom_sf"/>
</dbReference>
<dbReference type="Pfam" id="PF02737">
    <property type="entry name" value="3HCDH_N"/>
    <property type="match status" value="1"/>
</dbReference>
<reference evidence="2" key="1">
    <citation type="submission" date="2018-05" db="EMBL/GenBank/DDBJ databases">
        <authorList>
            <person name="Lanie J.A."/>
            <person name="Ng W.-L."/>
            <person name="Kazmierczak K.M."/>
            <person name="Andrzejewski T.M."/>
            <person name="Davidsen T.M."/>
            <person name="Wayne K.J."/>
            <person name="Tettelin H."/>
            <person name="Glass J.I."/>
            <person name="Rusch D."/>
            <person name="Podicherti R."/>
            <person name="Tsui H.-C.T."/>
            <person name="Winkler M.E."/>
        </authorList>
    </citation>
    <scope>NUCLEOTIDE SEQUENCE</scope>
</reference>
<dbReference type="GO" id="GO:0070403">
    <property type="term" value="F:NAD+ binding"/>
    <property type="evidence" value="ECO:0007669"/>
    <property type="project" value="InterPro"/>
</dbReference>
<feature type="non-terminal residue" evidence="2">
    <location>
        <position position="41"/>
    </location>
</feature>
<dbReference type="GO" id="GO:0006631">
    <property type="term" value="P:fatty acid metabolic process"/>
    <property type="evidence" value="ECO:0007669"/>
    <property type="project" value="InterPro"/>
</dbReference>
<proteinExistence type="predicted"/>
<dbReference type="Gene3D" id="3.40.50.720">
    <property type="entry name" value="NAD(P)-binding Rossmann-like Domain"/>
    <property type="match status" value="1"/>
</dbReference>
<protein>
    <recommendedName>
        <fullName evidence="1">3-hydroxyacyl-CoA dehydrogenase NAD binding domain-containing protein</fullName>
    </recommendedName>
</protein>
<feature type="domain" description="3-hydroxyacyl-CoA dehydrogenase NAD binding" evidence="1">
    <location>
        <begin position="7"/>
        <end position="40"/>
    </location>
</feature>